<dbReference type="AlphaFoldDB" id="A0A0K1JIY5"/>
<protein>
    <recommendedName>
        <fullName evidence="4">GAF domain-containing protein</fullName>
    </recommendedName>
</protein>
<dbReference type="EMBL" id="CP011112">
    <property type="protein sequence ID" value="AKU16545.1"/>
    <property type="molecule type" value="Genomic_DNA"/>
</dbReference>
<dbReference type="KEGG" id="lmoi:VV02_12875"/>
<feature type="region of interest" description="Disordered" evidence="1">
    <location>
        <begin position="1"/>
        <end position="20"/>
    </location>
</feature>
<proteinExistence type="predicted"/>
<dbReference type="STRING" id="571913.VV02_12875"/>
<reference evidence="2 3" key="1">
    <citation type="submission" date="2015-03" db="EMBL/GenBank/DDBJ databases">
        <title>Luteipulveratus halotolerans sp. nov., a novel actinobacterium (Dermacoccaceae) from Sarawak, Malaysia.</title>
        <authorList>
            <person name="Juboi H."/>
            <person name="Basik A."/>
            <person name="Shamsul S.S."/>
            <person name="Arnold P."/>
            <person name="Schmitt E.K."/>
            <person name="Sanglier J.-J."/>
            <person name="Yeo T."/>
        </authorList>
    </citation>
    <scope>NUCLEOTIDE SEQUENCE [LARGE SCALE GENOMIC DNA]</scope>
    <source>
        <strain evidence="2 3">MN07-A0370</strain>
    </source>
</reference>
<accession>A0A0K1JIY5</accession>
<keyword evidence="3" id="KW-1185">Reference proteome</keyword>
<evidence type="ECO:0008006" key="4">
    <source>
        <dbReference type="Google" id="ProtNLM"/>
    </source>
</evidence>
<sequence>MTTSTVRPRSNHTPGRSTAQDEVLASLPRLVADALDVPAVIVVTADGTGSMLNHLERRSVHQAPAPTVELFQLGLVVPGAVVNGLVVRAIQPIEASDGRRLGVIGVLAQHLRRATDDEQERLRAIAAYTAEYLSPVPRVDATSARTTSAEPRPIEIDHLNDGFVDQVAGATDALHSLLDAVDERTDLVLHRHAAAVRERFKVVEQASASLRAGASLRRARHRHALVGPGPKADLVDLRLAVAEAVAVAQASIPGSRFVVVMDDASLLVCAASSSVRRAVTMMLTSAAEAASSHEVHVTAAIRAIDGTSIQGRVSVELEATFQGPPLSASQLARLASRFIDTRSEQTPTDTSHRGTLLVEAGERVLTVPGFEVRSGAERTTMVADWPLDIG</sequence>
<evidence type="ECO:0000256" key="1">
    <source>
        <dbReference type="SAM" id="MobiDB-lite"/>
    </source>
</evidence>
<name>A0A0K1JIY5_9MICO</name>
<evidence type="ECO:0000313" key="3">
    <source>
        <dbReference type="Proteomes" id="UP000066480"/>
    </source>
</evidence>
<organism evidence="2 3">
    <name type="scientific">Luteipulveratus mongoliensis</name>
    <dbReference type="NCBI Taxonomy" id="571913"/>
    <lineage>
        <taxon>Bacteria</taxon>
        <taxon>Bacillati</taxon>
        <taxon>Actinomycetota</taxon>
        <taxon>Actinomycetes</taxon>
        <taxon>Micrococcales</taxon>
        <taxon>Dermacoccaceae</taxon>
        <taxon>Luteipulveratus</taxon>
    </lineage>
</organism>
<evidence type="ECO:0000313" key="2">
    <source>
        <dbReference type="EMBL" id="AKU16545.1"/>
    </source>
</evidence>
<gene>
    <name evidence="2" type="ORF">VV02_12875</name>
</gene>
<dbReference type="RefSeq" id="WP_052591954.1">
    <property type="nucleotide sequence ID" value="NZ_CP011112.1"/>
</dbReference>
<dbReference type="Proteomes" id="UP000066480">
    <property type="component" value="Chromosome"/>
</dbReference>